<accession>A0A4Y9ZRH9</accession>
<feature type="compositionally biased region" description="Acidic residues" evidence="1">
    <location>
        <begin position="12"/>
        <end position="25"/>
    </location>
</feature>
<organism evidence="2 3">
    <name type="scientific">Hericium alpestre</name>
    <dbReference type="NCBI Taxonomy" id="135208"/>
    <lineage>
        <taxon>Eukaryota</taxon>
        <taxon>Fungi</taxon>
        <taxon>Dikarya</taxon>
        <taxon>Basidiomycota</taxon>
        <taxon>Agaricomycotina</taxon>
        <taxon>Agaricomycetes</taxon>
        <taxon>Russulales</taxon>
        <taxon>Hericiaceae</taxon>
        <taxon>Hericium</taxon>
    </lineage>
</organism>
<feature type="compositionally biased region" description="Low complexity" evidence="1">
    <location>
        <begin position="246"/>
        <end position="255"/>
    </location>
</feature>
<reference evidence="2 3" key="1">
    <citation type="submission" date="2019-02" db="EMBL/GenBank/DDBJ databases">
        <title>Genome sequencing of the rare red list fungi Hericium alpestre (H. flagellum).</title>
        <authorList>
            <person name="Buettner E."/>
            <person name="Kellner H."/>
        </authorList>
    </citation>
    <scope>NUCLEOTIDE SEQUENCE [LARGE SCALE GENOMIC DNA]</scope>
    <source>
        <strain evidence="2 3">DSM 108284</strain>
    </source>
</reference>
<protein>
    <submittedName>
        <fullName evidence="2">Uncharacterized protein</fullName>
    </submittedName>
</protein>
<dbReference type="OrthoDB" id="3317485at2759"/>
<evidence type="ECO:0000313" key="3">
    <source>
        <dbReference type="Proteomes" id="UP000298061"/>
    </source>
</evidence>
<name>A0A4Y9ZRH9_9AGAM</name>
<dbReference type="EMBL" id="SFCI01000978">
    <property type="protein sequence ID" value="TFY77195.1"/>
    <property type="molecule type" value="Genomic_DNA"/>
</dbReference>
<feature type="region of interest" description="Disordered" evidence="1">
    <location>
        <begin position="224"/>
        <end position="303"/>
    </location>
</feature>
<evidence type="ECO:0000256" key="1">
    <source>
        <dbReference type="SAM" id="MobiDB-lite"/>
    </source>
</evidence>
<evidence type="ECO:0000313" key="2">
    <source>
        <dbReference type="EMBL" id="TFY77195.1"/>
    </source>
</evidence>
<comment type="caution">
    <text evidence="2">The sequence shown here is derived from an EMBL/GenBank/DDBJ whole genome shotgun (WGS) entry which is preliminary data.</text>
</comment>
<sequence length="417" mass="45503">MTDAAINSLATLEEDDGPDAQEDDAIAPGPDIPAAPFSSVCSYIIDSLLSHAGLPVGNNKHAMAETVKAIFSWAVNNSLSSTPSNQVGFHHGFIKNKDEQKMARKRLQKMMQDLVVALDRTCGVATFVATIHGKTNPDLRTTRITPAMMSRNVIIYKSETISLKPTFSSIICDLQHICHYRLGPMFGHDWHIRAVTSKYITQSCILIEALDLDIDFEVAEQQNANEPAGNDSSGSGSSDKHPSPTPSSSSQSQPLPWTPRTPRAAQMPRGTSSHSTAAPEPDASAPPSYSPPHPPSAGQSAKKGKACFTFQFTSMSMDDKDNKDNKDKDKDNYDYDNMSIPSRGSSRLHARSHTDGSSVLLHDTVELLSDLNASQVIVNHIEYIYNNIGRIQWYVTIKALGYSNGTARVISESMDRP</sequence>
<dbReference type="Proteomes" id="UP000298061">
    <property type="component" value="Unassembled WGS sequence"/>
</dbReference>
<feature type="compositionally biased region" description="Low complexity" evidence="1">
    <location>
        <begin position="275"/>
        <end position="287"/>
    </location>
</feature>
<feature type="region of interest" description="Disordered" evidence="1">
    <location>
        <begin position="1"/>
        <end position="29"/>
    </location>
</feature>
<proteinExistence type="predicted"/>
<feature type="compositionally biased region" description="Basic and acidic residues" evidence="1">
    <location>
        <begin position="317"/>
        <end position="333"/>
    </location>
</feature>
<gene>
    <name evidence="2" type="ORF">EWM64_g6816</name>
</gene>
<keyword evidence="3" id="KW-1185">Reference proteome</keyword>
<dbReference type="AlphaFoldDB" id="A0A4Y9ZRH9"/>
<feature type="region of interest" description="Disordered" evidence="1">
    <location>
        <begin position="316"/>
        <end position="351"/>
    </location>
</feature>